<dbReference type="CDD" id="cd00170">
    <property type="entry name" value="SEC14"/>
    <property type="match status" value="1"/>
</dbReference>
<dbReference type="InterPro" id="IPR036273">
    <property type="entry name" value="CRAL/TRIO_N_dom_sf"/>
</dbReference>
<feature type="compositionally biased region" description="Low complexity" evidence="1">
    <location>
        <begin position="1"/>
        <end position="18"/>
    </location>
</feature>
<dbReference type="InterPro" id="IPR036865">
    <property type="entry name" value="CRAL-TRIO_dom_sf"/>
</dbReference>
<gene>
    <name evidence="3" type="primary">SPCC23B6.04c_1</name>
    <name evidence="3" type="ORF">LOC62_04G005632</name>
</gene>
<evidence type="ECO:0000313" key="3">
    <source>
        <dbReference type="EMBL" id="WOO82131.1"/>
    </source>
</evidence>
<evidence type="ECO:0000256" key="1">
    <source>
        <dbReference type="SAM" id="MobiDB-lite"/>
    </source>
</evidence>
<dbReference type="Gene3D" id="3.40.525.10">
    <property type="entry name" value="CRAL-TRIO lipid binding domain"/>
    <property type="match status" value="1"/>
</dbReference>
<dbReference type="FunFam" id="3.40.525.10:FF:000020">
    <property type="entry name" value="Chromosome 15, whole genome shotgun sequence"/>
    <property type="match status" value="1"/>
</dbReference>
<dbReference type="Proteomes" id="UP000827549">
    <property type="component" value="Chromosome 4"/>
</dbReference>
<feature type="region of interest" description="Disordered" evidence="1">
    <location>
        <begin position="323"/>
        <end position="387"/>
    </location>
</feature>
<dbReference type="PROSITE" id="PS50191">
    <property type="entry name" value="CRAL_TRIO"/>
    <property type="match status" value="1"/>
</dbReference>
<evidence type="ECO:0000313" key="4">
    <source>
        <dbReference type="Proteomes" id="UP000827549"/>
    </source>
</evidence>
<dbReference type="SMART" id="SM00516">
    <property type="entry name" value="SEC14"/>
    <property type="match status" value="1"/>
</dbReference>
<keyword evidence="4" id="KW-1185">Reference proteome</keyword>
<reference evidence="3" key="1">
    <citation type="submission" date="2023-10" db="EMBL/GenBank/DDBJ databases">
        <authorList>
            <person name="Noh H."/>
        </authorList>
    </citation>
    <scope>NUCLEOTIDE SEQUENCE</scope>
    <source>
        <strain evidence="3">DUCC4014</strain>
    </source>
</reference>
<dbReference type="Pfam" id="PF00650">
    <property type="entry name" value="CRAL_TRIO"/>
    <property type="match status" value="1"/>
</dbReference>
<dbReference type="GeneID" id="87808861"/>
<dbReference type="PANTHER" id="PTHR45824:SF29">
    <property type="entry name" value="GH16843P"/>
    <property type="match status" value="1"/>
</dbReference>
<evidence type="ECO:0000259" key="2">
    <source>
        <dbReference type="PROSITE" id="PS50191"/>
    </source>
</evidence>
<dbReference type="SUPFAM" id="SSF46938">
    <property type="entry name" value="CRAL/TRIO N-terminal domain"/>
    <property type="match status" value="1"/>
</dbReference>
<dbReference type="RefSeq" id="XP_062628163.1">
    <property type="nucleotide sequence ID" value="XM_062772179.1"/>
</dbReference>
<dbReference type="EMBL" id="CP086717">
    <property type="protein sequence ID" value="WOO82131.1"/>
    <property type="molecule type" value="Genomic_DNA"/>
</dbReference>
<dbReference type="AlphaFoldDB" id="A0AAF0YCA8"/>
<dbReference type="InterPro" id="IPR001251">
    <property type="entry name" value="CRAL-TRIO_dom"/>
</dbReference>
<feature type="domain" description="CRAL-TRIO" evidence="2">
    <location>
        <begin position="121"/>
        <end position="274"/>
    </location>
</feature>
<organism evidence="3 4">
    <name type="scientific">Vanrija pseudolonga</name>
    <dbReference type="NCBI Taxonomy" id="143232"/>
    <lineage>
        <taxon>Eukaryota</taxon>
        <taxon>Fungi</taxon>
        <taxon>Dikarya</taxon>
        <taxon>Basidiomycota</taxon>
        <taxon>Agaricomycotina</taxon>
        <taxon>Tremellomycetes</taxon>
        <taxon>Trichosporonales</taxon>
        <taxon>Trichosporonaceae</taxon>
        <taxon>Vanrija</taxon>
    </lineage>
</organism>
<feature type="compositionally biased region" description="Low complexity" evidence="1">
    <location>
        <begin position="376"/>
        <end position="387"/>
    </location>
</feature>
<feature type="region of interest" description="Disordered" evidence="1">
    <location>
        <begin position="1"/>
        <end position="25"/>
    </location>
</feature>
<dbReference type="PANTHER" id="PTHR45824">
    <property type="entry name" value="GH16843P"/>
    <property type="match status" value="1"/>
</dbReference>
<name>A0AAF0YCA8_9TREE</name>
<dbReference type="SUPFAM" id="SSF52087">
    <property type="entry name" value="CRAL/TRIO domain"/>
    <property type="match status" value="1"/>
</dbReference>
<sequence length="387" mass="43350">MASFFRRAAPAASASSPAKETPASTTEIYTVPPEGVKAVKKWDYNEEQLAQIEELKEYTATIALPESDDYYPWEQRFLADIGTHARYMRAAKWKLDDAKKRIKATMEWRREFRPETIEPGDVAIEAETGKIIITGFDKDARPIIYMRPSRENTDTSPRQIRHLIYVLERAIDIMPENQEQVAIVVDYKSATSSKTPSISTGLKVLNILQHHYVERLGRGLVINMPWWINAFFSGIQPFMDPITRDKIRFNPTLTELIDPQQLDLEYGGEYNLEFNKDVYWKTITEFCRITPEGGRVDPDGGNKWYPPSGNGIKYAVDNFKPAAEADAPRSPTATTIASAPSVDQLATPAEDATGLAENLSKATISEKKAGEESEETTPTPVTPAVAA</sequence>
<protein>
    <submittedName>
        <fullName evidence="3">CRAL-TRIO domain-containing protein</fullName>
    </submittedName>
</protein>
<accession>A0AAF0YCA8</accession>
<dbReference type="GO" id="GO:0008526">
    <property type="term" value="F:phosphatidylinositol transfer activity"/>
    <property type="evidence" value="ECO:0007669"/>
    <property type="project" value="TreeGrafter"/>
</dbReference>
<dbReference type="InterPro" id="IPR052578">
    <property type="entry name" value="PI_Transfer_CRAL-TRIO"/>
</dbReference>
<proteinExistence type="predicted"/>